<evidence type="ECO:0000313" key="11">
    <source>
        <dbReference type="Ensembl" id="ENSPCEP00000007154.1"/>
    </source>
</evidence>
<keyword evidence="7 9" id="KW-0051">Antiviral defense</keyword>
<dbReference type="PANTHER" id="PTHR11691">
    <property type="entry name" value="TYPE I INTERFERON"/>
    <property type="match status" value="1"/>
</dbReference>
<feature type="signal peptide" evidence="10">
    <location>
        <begin position="1"/>
        <end position="21"/>
    </location>
</feature>
<dbReference type="GO" id="GO:0005126">
    <property type="term" value="F:cytokine receptor binding"/>
    <property type="evidence" value="ECO:0007669"/>
    <property type="project" value="InterPro"/>
</dbReference>
<comment type="function">
    <text evidence="1">Has antiviral activities.</text>
</comment>
<sequence>MITLSLLHICLMLLFSTKISPMDFNMLYFQQNKVNQASYQLLEKMGGQFPVECLNENSNLMSLHNVFNPTNFQKENATVAIQEILQQIFNIFSKSHIRTAWKKSSTDAFQNGLYQQIEQLKMWFDGKKDIKATYSQNEHLIKKKVMKYFYVIDNFLKKEQYSLCMGEIIREEMKSCFRFIDQLTKRLQN</sequence>
<dbReference type="GO" id="GO:0051607">
    <property type="term" value="P:defense response to virus"/>
    <property type="evidence" value="ECO:0007669"/>
    <property type="project" value="UniProtKB-KW"/>
</dbReference>
<dbReference type="Pfam" id="PF00143">
    <property type="entry name" value="Interferon"/>
    <property type="match status" value="1"/>
</dbReference>
<keyword evidence="5" id="KW-0964">Secreted</keyword>
<dbReference type="AlphaFoldDB" id="A0A8C8RKC2"/>
<organism evidence="11 12">
    <name type="scientific">Pelusios castaneus</name>
    <name type="common">West African mud turtle</name>
    <dbReference type="NCBI Taxonomy" id="367368"/>
    <lineage>
        <taxon>Eukaryota</taxon>
        <taxon>Metazoa</taxon>
        <taxon>Chordata</taxon>
        <taxon>Craniata</taxon>
        <taxon>Vertebrata</taxon>
        <taxon>Euteleostomi</taxon>
        <taxon>Archelosauria</taxon>
        <taxon>Testudinata</taxon>
        <taxon>Testudines</taxon>
        <taxon>Pleurodira</taxon>
        <taxon>Pelomedusidae</taxon>
        <taxon>Pelusios</taxon>
    </lineage>
</organism>
<keyword evidence="12" id="KW-1185">Reference proteome</keyword>
<dbReference type="SUPFAM" id="SSF47266">
    <property type="entry name" value="4-helical cytokines"/>
    <property type="match status" value="1"/>
</dbReference>
<keyword evidence="4 9" id="KW-0202">Cytokine</keyword>
<dbReference type="PRINTS" id="PR00266">
    <property type="entry name" value="INTERFERONAB"/>
</dbReference>
<keyword evidence="8" id="KW-1015">Disulfide bond</keyword>
<protein>
    <recommendedName>
        <fullName evidence="13">Interferon beta</fullName>
    </recommendedName>
</protein>
<dbReference type="InterPro" id="IPR009079">
    <property type="entry name" value="4_helix_cytokine-like_core"/>
</dbReference>
<evidence type="ECO:0000256" key="10">
    <source>
        <dbReference type="SAM" id="SignalP"/>
    </source>
</evidence>
<dbReference type="Ensembl" id="ENSPCET00000007407.1">
    <property type="protein sequence ID" value="ENSPCEP00000007154.1"/>
    <property type="gene ID" value="ENSPCEG00000005746.1"/>
</dbReference>
<proteinExistence type="inferred from homology"/>
<reference evidence="11" key="2">
    <citation type="submission" date="2025-09" db="UniProtKB">
        <authorList>
            <consortium name="Ensembl"/>
        </authorList>
    </citation>
    <scope>IDENTIFICATION</scope>
</reference>
<dbReference type="GO" id="GO:0005125">
    <property type="term" value="F:cytokine activity"/>
    <property type="evidence" value="ECO:0007669"/>
    <property type="project" value="UniProtKB-KW"/>
</dbReference>
<evidence type="ECO:0000256" key="6">
    <source>
        <dbReference type="ARBA" id="ARBA00022729"/>
    </source>
</evidence>
<evidence type="ECO:0000256" key="1">
    <source>
        <dbReference type="ARBA" id="ARBA00002718"/>
    </source>
</evidence>
<evidence type="ECO:0000256" key="4">
    <source>
        <dbReference type="ARBA" id="ARBA00022514"/>
    </source>
</evidence>
<reference evidence="11" key="1">
    <citation type="submission" date="2025-08" db="UniProtKB">
        <authorList>
            <consortium name="Ensembl"/>
        </authorList>
    </citation>
    <scope>IDENTIFICATION</scope>
</reference>
<evidence type="ECO:0000313" key="12">
    <source>
        <dbReference type="Proteomes" id="UP000694393"/>
    </source>
</evidence>
<dbReference type="SMART" id="SM00076">
    <property type="entry name" value="IFabd"/>
    <property type="match status" value="1"/>
</dbReference>
<evidence type="ECO:0000256" key="5">
    <source>
        <dbReference type="ARBA" id="ARBA00022525"/>
    </source>
</evidence>
<dbReference type="InterPro" id="IPR000471">
    <property type="entry name" value="Interferon_alpha/beta/delta"/>
</dbReference>
<dbReference type="Proteomes" id="UP000694393">
    <property type="component" value="Unplaced"/>
</dbReference>
<comment type="similarity">
    <text evidence="3 9">Belongs to the alpha/beta interferon family.</text>
</comment>
<dbReference type="Gene3D" id="1.20.1250.10">
    <property type="match status" value="1"/>
</dbReference>
<keyword evidence="6 10" id="KW-0732">Signal</keyword>
<dbReference type="GO" id="GO:0006955">
    <property type="term" value="P:immune response"/>
    <property type="evidence" value="ECO:0007669"/>
    <property type="project" value="UniProtKB-ARBA"/>
</dbReference>
<evidence type="ECO:0000256" key="9">
    <source>
        <dbReference type="RuleBase" id="RU000436"/>
    </source>
</evidence>
<accession>A0A8C8RKC2</accession>
<evidence type="ECO:0000256" key="7">
    <source>
        <dbReference type="ARBA" id="ARBA00023118"/>
    </source>
</evidence>
<evidence type="ECO:0000256" key="3">
    <source>
        <dbReference type="ARBA" id="ARBA00011033"/>
    </source>
</evidence>
<name>A0A8C8RKC2_9SAUR</name>
<comment type="subcellular location">
    <subcellularLocation>
        <location evidence="2">Secreted</location>
    </subcellularLocation>
</comment>
<evidence type="ECO:0000256" key="2">
    <source>
        <dbReference type="ARBA" id="ARBA00004613"/>
    </source>
</evidence>
<dbReference type="PANTHER" id="PTHR11691:SF73">
    <property type="entry name" value="INTERFERON BETA"/>
    <property type="match status" value="1"/>
</dbReference>
<evidence type="ECO:0000256" key="8">
    <source>
        <dbReference type="ARBA" id="ARBA00023157"/>
    </source>
</evidence>
<evidence type="ECO:0008006" key="13">
    <source>
        <dbReference type="Google" id="ProtNLM"/>
    </source>
</evidence>
<dbReference type="GO" id="GO:0005615">
    <property type="term" value="C:extracellular space"/>
    <property type="evidence" value="ECO:0007669"/>
    <property type="project" value="UniProtKB-KW"/>
</dbReference>
<feature type="chain" id="PRO_5034620181" description="Interferon beta" evidence="10">
    <location>
        <begin position="22"/>
        <end position="189"/>
    </location>
</feature>